<dbReference type="InterPro" id="IPR050942">
    <property type="entry name" value="F-box_BR-signaling"/>
</dbReference>
<dbReference type="InterPro" id="IPR005174">
    <property type="entry name" value="KIB1-4_b-propeller"/>
</dbReference>
<accession>A0A368Q4A0</accession>
<dbReference type="AlphaFoldDB" id="A0A368Q4A0"/>
<dbReference type="PANTHER" id="PTHR44259:SF111">
    <property type="entry name" value="OS04G0167600 PROTEIN"/>
    <property type="match status" value="1"/>
</dbReference>
<evidence type="ECO:0000259" key="2">
    <source>
        <dbReference type="Pfam" id="PF03478"/>
    </source>
</evidence>
<dbReference type="PANTHER" id="PTHR44259">
    <property type="entry name" value="OS07G0183000 PROTEIN-RELATED"/>
    <property type="match status" value="1"/>
</dbReference>
<evidence type="ECO:0000256" key="1">
    <source>
        <dbReference type="SAM" id="MobiDB-lite"/>
    </source>
</evidence>
<proteinExistence type="predicted"/>
<dbReference type="STRING" id="4555.A0A368Q4A0"/>
<sequence length="434" mass="47338">MAKSTPDWSTGLPPELRKVIGKCLASGTDAASFRSVCTPWRDAVPFAAFAPLLLLPFGPDSGAVTLYSVAEDKTLSLPLPPEARGKVPCGSSCGWLALMDEAASVTLLNPFTGALVELPPADENIAAASTMQTMLVSKKGGRWVLHPEDDNASAIALDEMRQFFFNEIVLSAPPDADGRGCVAMAVLAGSTEVAFCRVGVDTAWTLLQTNLECTVGSVVYCQGRFLAIDSTGEISMFSDIANTVTPTATPMPSLSPPEDLSNRSYLEWNGELYVVGAMLDLFRWGLKFDYRVVVCRCSNLLDPTPAWSRVKDAGDLTLFVSTHFRHSFGGTSVSRFKRNSVYFSDPPYGDQDYLGHSLEIANIATGKSEVTKPFHPKVQGFEALGWIRPNLWRGRREPNRSRLHNNEKATAPPKCRYKYHTPPNRVIPSNPDLS</sequence>
<dbReference type="Pfam" id="PF03478">
    <property type="entry name" value="Beta-prop_KIB1-4"/>
    <property type="match status" value="1"/>
</dbReference>
<dbReference type="OrthoDB" id="692399at2759"/>
<feature type="region of interest" description="Disordered" evidence="1">
    <location>
        <begin position="396"/>
        <end position="434"/>
    </location>
</feature>
<reference evidence="3" key="1">
    <citation type="journal article" date="2012" name="Nat. Biotechnol.">
        <title>Reference genome sequence of the model plant Setaria.</title>
        <authorList>
            <person name="Bennetzen J.L."/>
            <person name="Schmutz J."/>
            <person name="Wang H."/>
            <person name="Percifield R."/>
            <person name="Hawkins J."/>
            <person name="Pontaroli A.C."/>
            <person name="Estep M."/>
            <person name="Feng L."/>
            <person name="Vaughn J.N."/>
            <person name="Grimwood J."/>
            <person name="Jenkins J."/>
            <person name="Barry K."/>
            <person name="Lindquist E."/>
            <person name="Hellsten U."/>
            <person name="Deshpande S."/>
            <person name="Wang X."/>
            <person name="Wu X."/>
            <person name="Mitros T."/>
            <person name="Triplett J."/>
            <person name="Yang X."/>
            <person name="Ye C.Y."/>
            <person name="Mauro-Herrera M."/>
            <person name="Wang L."/>
            <person name="Li P."/>
            <person name="Sharma M."/>
            <person name="Sharma R."/>
            <person name="Ronald P.C."/>
            <person name="Panaud O."/>
            <person name="Kellogg E.A."/>
            <person name="Brutnell T.P."/>
            <person name="Doust A.N."/>
            <person name="Tuskan G.A."/>
            <person name="Rokhsar D."/>
            <person name="Devos K.M."/>
        </authorList>
    </citation>
    <scope>NUCLEOTIDE SEQUENCE [LARGE SCALE GENOMIC DNA]</scope>
    <source>
        <strain evidence="3">Yugu1</strain>
    </source>
</reference>
<reference evidence="3" key="2">
    <citation type="submission" date="2015-07" db="EMBL/GenBank/DDBJ databases">
        <authorList>
            <person name="Noorani M."/>
        </authorList>
    </citation>
    <scope>NUCLEOTIDE SEQUENCE</scope>
    <source>
        <strain evidence="3">Yugu1</strain>
    </source>
</reference>
<evidence type="ECO:0000313" key="3">
    <source>
        <dbReference type="EMBL" id="RCV12856.1"/>
    </source>
</evidence>
<feature type="compositionally biased region" description="Basic and acidic residues" evidence="1">
    <location>
        <begin position="396"/>
        <end position="407"/>
    </location>
</feature>
<protein>
    <recommendedName>
        <fullName evidence="2">KIB1-4 beta-propeller domain-containing protein</fullName>
    </recommendedName>
</protein>
<dbReference type="EMBL" id="CM003529">
    <property type="protein sequence ID" value="RCV12856.1"/>
    <property type="molecule type" value="Genomic_DNA"/>
</dbReference>
<organism evidence="3">
    <name type="scientific">Setaria italica</name>
    <name type="common">Foxtail millet</name>
    <name type="synonym">Panicum italicum</name>
    <dbReference type="NCBI Taxonomy" id="4555"/>
    <lineage>
        <taxon>Eukaryota</taxon>
        <taxon>Viridiplantae</taxon>
        <taxon>Streptophyta</taxon>
        <taxon>Embryophyta</taxon>
        <taxon>Tracheophyta</taxon>
        <taxon>Spermatophyta</taxon>
        <taxon>Magnoliopsida</taxon>
        <taxon>Liliopsida</taxon>
        <taxon>Poales</taxon>
        <taxon>Poaceae</taxon>
        <taxon>PACMAD clade</taxon>
        <taxon>Panicoideae</taxon>
        <taxon>Panicodae</taxon>
        <taxon>Paniceae</taxon>
        <taxon>Cenchrinae</taxon>
        <taxon>Setaria</taxon>
    </lineage>
</organism>
<name>A0A368Q4A0_SETIT</name>
<feature type="domain" description="KIB1-4 beta-propeller" evidence="2">
    <location>
        <begin position="66"/>
        <end position="349"/>
    </location>
</feature>
<gene>
    <name evidence="3" type="ORF">SETIT_2G301000v2</name>
</gene>